<keyword evidence="2" id="KW-0812">Transmembrane</keyword>
<keyword evidence="2" id="KW-0472">Membrane</keyword>
<evidence type="ECO:0000313" key="3">
    <source>
        <dbReference type="EMBL" id="KAL0178795.1"/>
    </source>
</evidence>
<name>A0ABD0PYM9_CIRMR</name>
<dbReference type="Pfam" id="PF14997">
    <property type="entry name" value="CECR6_TMEM121"/>
    <property type="match status" value="1"/>
</dbReference>
<gene>
    <name evidence="3" type="ORF">M9458_027689</name>
</gene>
<dbReference type="AlphaFoldDB" id="A0ABD0PYM9"/>
<dbReference type="InterPro" id="IPR042314">
    <property type="entry name" value="TMEM121"/>
</dbReference>
<proteinExistence type="inferred from homology"/>
<feature type="transmembrane region" description="Helical" evidence="2">
    <location>
        <begin position="33"/>
        <end position="51"/>
    </location>
</feature>
<keyword evidence="2" id="KW-1133">Transmembrane helix</keyword>
<dbReference type="PANTHER" id="PTHR31046:SF2">
    <property type="entry name" value="TRANSMEMBRANE PROTEIN 121"/>
    <property type="match status" value="1"/>
</dbReference>
<dbReference type="InterPro" id="IPR032776">
    <property type="entry name" value="CECR6/TMEM121"/>
</dbReference>
<comment type="similarity">
    <text evidence="1">Belongs to the TMEM121 family.</text>
</comment>
<keyword evidence="4" id="KW-1185">Reference proteome</keyword>
<reference evidence="3 4" key="1">
    <citation type="submission" date="2024-05" db="EMBL/GenBank/DDBJ databases">
        <title>Genome sequencing and assembly of Indian major carp, Cirrhinus mrigala (Hamilton, 1822).</title>
        <authorList>
            <person name="Mohindra V."/>
            <person name="Chowdhury L.M."/>
            <person name="Lal K."/>
            <person name="Jena J.K."/>
        </authorList>
    </citation>
    <scope>NUCLEOTIDE SEQUENCE [LARGE SCALE GENOMIC DNA]</scope>
    <source>
        <strain evidence="3">CM1030</strain>
        <tissue evidence="3">Blood</tissue>
    </source>
</reference>
<organism evidence="3 4">
    <name type="scientific">Cirrhinus mrigala</name>
    <name type="common">Mrigala</name>
    <dbReference type="NCBI Taxonomy" id="683832"/>
    <lineage>
        <taxon>Eukaryota</taxon>
        <taxon>Metazoa</taxon>
        <taxon>Chordata</taxon>
        <taxon>Craniata</taxon>
        <taxon>Vertebrata</taxon>
        <taxon>Euteleostomi</taxon>
        <taxon>Actinopterygii</taxon>
        <taxon>Neopterygii</taxon>
        <taxon>Teleostei</taxon>
        <taxon>Ostariophysi</taxon>
        <taxon>Cypriniformes</taxon>
        <taxon>Cyprinidae</taxon>
        <taxon>Labeoninae</taxon>
        <taxon>Labeonini</taxon>
        <taxon>Cirrhinus</taxon>
    </lineage>
</organism>
<evidence type="ECO:0000313" key="4">
    <source>
        <dbReference type="Proteomes" id="UP001529510"/>
    </source>
</evidence>
<dbReference type="Proteomes" id="UP001529510">
    <property type="component" value="Unassembled WGS sequence"/>
</dbReference>
<accession>A0ABD0PYM9</accession>
<dbReference type="EMBL" id="JAMKFB020000013">
    <property type="protein sequence ID" value="KAL0178795.1"/>
    <property type="molecule type" value="Genomic_DNA"/>
</dbReference>
<feature type="non-terminal residue" evidence="3">
    <location>
        <position position="1"/>
    </location>
</feature>
<protein>
    <submittedName>
        <fullName evidence="3">Uncharacterized protein</fullName>
    </submittedName>
</protein>
<evidence type="ECO:0000256" key="1">
    <source>
        <dbReference type="ARBA" id="ARBA00007711"/>
    </source>
</evidence>
<sequence>ASPLGRGTDVFLLLHSSFSAALMQGINISPHKMLLYPILSLVTINVVTLFIRGGNMLLYKDNRVSGILMAKNILAIVLKTCSFVQYRRQLQSAPSGFGVELQKNSVPSCRPVRTPPQVALQEQTPLPEVTATHISDETVWTQATYC</sequence>
<evidence type="ECO:0000256" key="2">
    <source>
        <dbReference type="SAM" id="Phobius"/>
    </source>
</evidence>
<dbReference type="PANTHER" id="PTHR31046">
    <property type="entry name" value="TRANSMEMBRANE PROTEIN 121"/>
    <property type="match status" value="1"/>
</dbReference>
<comment type="caution">
    <text evidence="3">The sequence shown here is derived from an EMBL/GenBank/DDBJ whole genome shotgun (WGS) entry which is preliminary data.</text>
</comment>